<organism evidence="2 3">
    <name type="scientific">Natrialba chahannaoensis JCM 10990</name>
    <dbReference type="NCBI Taxonomy" id="1227492"/>
    <lineage>
        <taxon>Archaea</taxon>
        <taxon>Methanobacteriati</taxon>
        <taxon>Methanobacteriota</taxon>
        <taxon>Stenosarchaea group</taxon>
        <taxon>Halobacteria</taxon>
        <taxon>Halobacteriales</taxon>
        <taxon>Natrialbaceae</taxon>
        <taxon>Natrialba</taxon>
    </lineage>
</organism>
<proteinExistence type="predicted"/>
<keyword evidence="1" id="KW-1133">Transmembrane helix</keyword>
<evidence type="ECO:0000256" key="1">
    <source>
        <dbReference type="SAM" id="Phobius"/>
    </source>
</evidence>
<dbReference type="PATRIC" id="fig|1227492.4.peg.2369"/>
<dbReference type="RefSeq" id="WP_006167837.1">
    <property type="nucleotide sequence ID" value="NZ_AOIN01000064.1"/>
</dbReference>
<dbReference type="EMBL" id="AOIN01000064">
    <property type="protein sequence ID" value="ELY98242.1"/>
    <property type="molecule type" value="Genomic_DNA"/>
</dbReference>
<feature type="transmembrane region" description="Helical" evidence="1">
    <location>
        <begin position="24"/>
        <end position="48"/>
    </location>
</feature>
<name>M0AK05_9EURY</name>
<evidence type="ECO:0000313" key="3">
    <source>
        <dbReference type="Proteomes" id="UP000011693"/>
    </source>
</evidence>
<dbReference type="OrthoDB" id="170213at2157"/>
<keyword evidence="1" id="KW-0812">Transmembrane</keyword>
<protein>
    <submittedName>
        <fullName evidence="2">Uncharacterized protein</fullName>
    </submittedName>
</protein>
<accession>M0AK05</accession>
<sequence length="52" mass="5754">MGLKETLMEWLDVLDGQELTGRQAGLIVAVWLLLTALFGLVVFAIVFVQMGF</sequence>
<evidence type="ECO:0000313" key="2">
    <source>
        <dbReference type="EMBL" id="ELY98242.1"/>
    </source>
</evidence>
<keyword evidence="3" id="KW-1185">Reference proteome</keyword>
<comment type="caution">
    <text evidence="2">The sequence shown here is derived from an EMBL/GenBank/DDBJ whole genome shotgun (WGS) entry which is preliminary data.</text>
</comment>
<dbReference type="AlphaFoldDB" id="M0AK05"/>
<keyword evidence="1" id="KW-0472">Membrane</keyword>
<dbReference type="Proteomes" id="UP000011693">
    <property type="component" value="Unassembled WGS sequence"/>
</dbReference>
<reference evidence="2 3" key="1">
    <citation type="journal article" date="2014" name="PLoS Genet.">
        <title>Phylogenetically driven sequencing of extremely halophilic archaea reveals strategies for static and dynamic osmo-response.</title>
        <authorList>
            <person name="Becker E.A."/>
            <person name="Seitzer P.M."/>
            <person name="Tritt A."/>
            <person name="Larsen D."/>
            <person name="Krusor M."/>
            <person name="Yao A.I."/>
            <person name="Wu D."/>
            <person name="Madern D."/>
            <person name="Eisen J.A."/>
            <person name="Darling A.E."/>
            <person name="Facciotti M.T."/>
        </authorList>
    </citation>
    <scope>NUCLEOTIDE SEQUENCE [LARGE SCALE GENOMIC DNA]</scope>
    <source>
        <strain evidence="2 3">JCM 10990</strain>
    </source>
</reference>
<gene>
    <name evidence="2" type="ORF">C482_12007</name>
</gene>